<keyword evidence="4" id="KW-0175">Coiled coil</keyword>
<feature type="compositionally biased region" description="Low complexity" evidence="5">
    <location>
        <begin position="132"/>
        <end position="143"/>
    </location>
</feature>
<proteinExistence type="inferred from homology"/>
<dbReference type="GO" id="GO:0005634">
    <property type="term" value="C:nucleus"/>
    <property type="evidence" value="ECO:0007669"/>
    <property type="project" value="UniProtKB-SubCell"/>
</dbReference>
<feature type="compositionally biased region" description="Low complexity" evidence="5">
    <location>
        <begin position="153"/>
        <end position="171"/>
    </location>
</feature>
<comment type="similarity">
    <text evidence="2">Belongs to the GCF family.</text>
</comment>
<feature type="compositionally biased region" description="Low complexity" evidence="5">
    <location>
        <begin position="24"/>
        <end position="37"/>
    </location>
</feature>
<evidence type="ECO:0000256" key="5">
    <source>
        <dbReference type="SAM" id="MobiDB-lite"/>
    </source>
</evidence>
<feature type="domain" description="GCF C-terminal" evidence="6">
    <location>
        <begin position="653"/>
        <end position="856"/>
    </location>
</feature>
<name>A0A835JUG7_9ROSI</name>
<accession>A0A835JUG7</accession>
<evidence type="ECO:0000256" key="4">
    <source>
        <dbReference type="SAM" id="Coils"/>
    </source>
</evidence>
<organism evidence="7 8">
    <name type="scientific">Salix dunnii</name>
    <dbReference type="NCBI Taxonomy" id="1413687"/>
    <lineage>
        <taxon>Eukaryota</taxon>
        <taxon>Viridiplantae</taxon>
        <taxon>Streptophyta</taxon>
        <taxon>Embryophyta</taxon>
        <taxon>Tracheophyta</taxon>
        <taxon>Spermatophyta</taxon>
        <taxon>Magnoliopsida</taxon>
        <taxon>eudicotyledons</taxon>
        <taxon>Gunneridae</taxon>
        <taxon>Pentapetalae</taxon>
        <taxon>rosids</taxon>
        <taxon>fabids</taxon>
        <taxon>Malpighiales</taxon>
        <taxon>Salicaceae</taxon>
        <taxon>Saliceae</taxon>
        <taxon>Salix</taxon>
    </lineage>
</organism>
<dbReference type="PANTHER" id="PTHR12214:SF0">
    <property type="entry name" value="LD29489P"/>
    <property type="match status" value="1"/>
</dbReference>
<evidence type="ECO:0000313" key="7">
    <source>
        <dbReference type="EMBL" id="KAF9676422.1"/>
    </source>
</evidence>
<evidence type="ECO:0000256" key="3">
    <source>
        <dbReference type="ARBA" id="ARBA00023242"/>
    </source>
</evidence>
<dbReference type="InterPro" id="IPR022783">
    <property type="entry name" value="GCFC_dom"/>
</dbReference>
<comment type="caution">
    <text evidence="7">The sequence shown here is derived from an EMBL/GenBank/DDBJ whole genome shotgun (WGS) entry which is preliminary data.</text>
</comment>
<feature type="region of interest" description="Disordered" evidence="5">
    <location>
        <begin position="362"/>
        <end position="384"/>
    </location>
</feature>
<protein>
    <recommendedName>
        <fullName evidence="6">GCF C-terminal domain-containing protein</fullName>
    </recommendedName>
</protein>
<dbReference type="GO" id="GO:0003677">
    <property type="term" value="F:DNA binding"/>
    <property type="evidence" value="ECO:0007669"/>
    <property type="project" value="InterPro"/>
</dbReference>
<keyword evidence="3" id="KW-0539">Nucleus</keyword>
<sequence>MSSSSKSRNFRRRGDVDDEKTDTNTDTNAKATPSTTRKPPPPQSTKPKPKKLLSFAEDEEDEQAVTRIPSSKSKPKPKPKPSYSSSHKLTVSQDRLPPTTSYLTTASNVQPQAGTYTKEALLELQRNTRTLAKSTKTTTPASKSEPKIILKGLLKPSLNPNPNYSSNNQQQEDADERSEDENEDKDNGADDAQNRLASMGLVKSASDDYSFFPDEDTIKKIRAKRERLRQSRAAAPDYISLDSGSNHQGGLSDEEPEFRTRIAMIGTMTKDSATHGGVFDATADEDEDDDDDRSIKAKALAMMGTHQHNVVVDNGNAASAASSSVVHDEEDEEDRIWEEEQFRKGLGKRMDDASAPNANRALANASAASSTVPMQPQQRPTPAYGSISSIGGAFGSSQGLDVLSFPQQADIAKKALQDNLRRLKESHGRTISLLSKTDENLSASLMNVTALEKSISAAGEKFIFMQKLRDFVSVICEFLQHKATLIEELEERMQKLHEEQASLILERRTADNEDEMMEVEAAVKAAMTVFSARGSSAATIDAARSAAAAALVALKDQANLPVKLDEFGRDINLQKRMDMEKRAKARQRRKARFDSKRFSCMEVDSSDQKIEGELSTDESDSETNAAYQSTRDLLLRTAEEIFSDASEEYSQLSVVKERFETWKKEYFASYRDAYMSLSAPAIFSPYVRLELLKWNPLHEDTDFFDMKWHSLLFNYGLPEDGSDLNPDDVDANLIPGLVEKIAIPILHHEIAHCWDMLSTRETKNVISATSLVINYVSASSEALSELLAAIRTRLADAVASIVVPTWNLLVLKAVPSAAQVAAYRFGMSVRLMRNICLWKDILALPVLEKLVLDELLCGKVLPHVRSIASNVHDAVTRTERIVASLSGAWAGPSATSDHSHKLQPLVDFILSIGRTLEKRHESGVTESETSGLARRLKKMLVELNDYDNAQDMARTFHLKEAL</sequence>
<feature type="region of interest" description="Disordered" evidence="5">
    <location>
        <begin position="1"/>
        <end position="114"/>
    </location>
</feature>
<evidence type="ECO:0000259" key="6">
    <source>
        <dbReference type="Pfam" id="PF07842"/>
    </source>
</evidence>
<feature type="region of interest" description="Disordered" evidence="5">
    <location>
        <begin position="127"/>
        <end position="253"/>
    </location>
</feature>
<feature type="compositionally biased region" description="Acidic residues" evidence="5">
    <location>
        <begin position="172"/>
        <end position="184"/>
    </location>
</feature>
<dbReference type="Pfam" id="PF07842">
    <property type="entry name" value="GCFC"/>
    <property type="match status" value="1"/>
</dbReference>
<keyword evidence="8" id="KW-1185">Reference proteome</keyword>
<dbReference type="OrthoDB" id="429427at2759"/>
<dbReference type="InterPro" id="IPR012890">
    <property type="entry name" value="GCFC2-like"/>
</dbReference>
<dbReference type="Proteomes" id="UP000657918">
    <property type="component" value="Chromosome 8"/>
</dbReference>
<dbReference type="AlphaFoldDB" id="A0A835JUG7"/>
<reference evidence="7 8" key="1">
    <citation type="submission" date="2020-10" db="EMBL/GenBank/DDBJ databases">
        <title>Plant Genome Project.</title>
        <authorList>
            <person name="Zhang R.-G."/>
        </authorList>
    </citation>
    <scope>NUCLEOTIDE SEQUENCE [LARGE SCALE GENOMIC DNA]</scope>
    <source>
        <strain evidence="7">FAFU-HL-1</strain>
        <tissue evidence="7">Leaf</tissue>
    </source>
</reference>
<dbReference type="GO" id="GO:0000398">
    <property type="term" value="P:mRNA splicing, via spliceosome"/>
    <property type="evidence" value="ECO:0007669"/>
    <property type="project" value="InterPro"/>
</dbReference>
<feature type="coiled-coil region" evidence="4">
    <location>
        <begin position="479"/>
        <end position="506"/>
    </location>
</feature>
<evidence type="ECO:0000256" key="1">
    <source>
        <dbReference type="ARBA" id="ARBA00004123"/>
    </source>
</evidence>
<gene>
    <name evidence="7" type="ORF">SADUNF_Sadunf08G0000500</name>
</gene>
<evidence type="ECO:0000313" key="8">
    <source>
        <dbReference type="Proteomes" id="UP000657918"/>
    </source>
</evidence>
<dbReference type="EMBL" id="JADGMS010000008">
    <property type="protein sequence ID" value="KAF9676422.1"/>
    <property type="molecule type" value="Genomic_DNA"/>
</dbReference>
<feature type="compositionally biased region" description="Polar residues" evidence="5">
    <location>
        <begin position="87"/>
        <end position="114"/>
    </location>
</feature>
<feature type="compositionally biased region" description="Polar residues" evidence="5">
    <location>
        <begin position="371"/>
        <end position="380"/>
    </location>
</feature>
<dbReference type="PANTHER" id="PTHR12214">
    <property type="entry name" value="GC-RICH SEQUENCE DNA-BINDING FACTOR"/>
    <property type="match status" value="1"/>
</dbReference>
<comment type="subcellular location">
    <subcellularLocation>
        <location evidence="1">Nucleus</location>
    </subcellularLocation>
</comment>
<evidence type="ECO:0000256" key="2">
    <source>
        <dbReference type="ARBA" id="ARBA00010801"/>
    </source>
</evidence>